<organism evidence="3 4">
    <name type="scientific">Variovorax paradoxus</name>
    <dbReference type="NCBI Taxonomy" id="34073"/>
    <lineage>
        <taxon>Bacteria</taxon>
        <taxon>Pseudomonadati</taxon>
        <taxon>Pseudomonadota</taxon>
        <taxon>Betaproteobacteria</taxon>
        <taxon>Burkholderiales</taxon>
        <taxon>Comamonadaceae</taxon>
        <taxon>Variovorax</taxon>
    </lineage>
</organism>
<feature type="transmembrane region" description="Helical" evidence="1">
    <location>
        <begin position="101"/>
        <end position="117"/>
    </location>
</feature>
<dbReference type="EMBL" id="CP046622">
    <property type="protein sequence ID" value="QGW82207.1"/>
    <property type="molecule type" value="Genomic_DNA"/>
</dbReference>
<evidence type="ECO:0000259" key="2">
    <source>
        <dbReference type="Pfam" id="PF07331"/>
    </source>
</evidence>
<dbReference type="Proteomes" id="UP000425817">
    <property type="component" value="Chromosome"/>
</dbReference>
<feature type="domain" description="DUF1468" evidence="2">
    <location>
        <begin position="7"/>
        <end position="148"/>
    </location>
</feature>
<gene>
    <name evidence="3" type="ORF">GOQ09_11705</name>
</gene>
<dbReference type="InterPro" id="IPR009936">
    <property type="entry name" value="DUF1468"/>
</dbReference>
<accession>A0A6I6HIW6</accession>
<sequence>MKFNDAVFGLILLVLGALVLAVVRSYPGIPGQQVGPALFPGLIAIGLCICGFMLLVKGWRERHAAPWMRLGGWTASPRHVLAAALVIGAVLFYIFASERLGFLPTAAISLLALMLAMRVRPGRAVLIALIASLLIHAAFYKLLRVPLPWGVLTPIAW</sequence>
<dbReference type="Pfam" id="PF07331">
    <property type="entry name" value="TctB"/>
    <property type="match status" value="1"/>
</dbReference>
<feature type="transmembrane region" description="Helical" evidence="1">
    <location>
        <begin position="124"/>
        <end position="143"/>
    </location>
</feature>
<keyword evidence="1" id="KW-1133">Transmembrane helix</keyword>
<reference evidence="3 4" key="1">
    <citation type="submission" date="2019-12" db="EMBL/GenBank/DDBJ databases">
        <title>Hybrid Genome Assemblies of two High G+C Isolates from Undergraduate Microbiology Courses.</title>
        <authorList>
            <person name="Ne Ville C.J."/>
            <person name="Enright D."/>
            <person name="Hernandez I."/>
            <person name="Dodsworth J."/>
            <person name="Orwin P.M."/>
        </authorList>
    </citation>
    <scope>NUCLEOTIDE SEQUENCE [LARGE SCALE GENOMIC DNA]</scope>
    <source>
        <strain evidence="3 4">CSUSB</strain>
    </source>
</reference>
<dbReference type="RefSeq" id="WP_157613571.1">
    <property type="nucleotide sequence ID" value="NZ_CP046622.1"/>
</dbReference>
<feature type="transmembrane region" description="Helical" evidence="1">
    <location>
        <begin position="37"/>
        <end position="56"/>
    </location>
</feature>
<dbReference type="AlphaFoldDB" id="A0A6I6HIW6"/>
<dbReference type="OrthoDB" id="8719755at2"/>
<protein>
    <submittedName>
        <fullName evidence="3">Tripartite tricarboxylate transporter TctB family protein</fullName>
    </submittedName>
</protein>
<name>A0A6I6HIW6_VARPD</name>
<evidence type="ECO:0000313" key="3">
    <source>
        <dbReference type="EMBL" id="QGW82207.1"/>
    </source>
</evidence>
<evidence type="ECO:0000256" key="1">
    <source>
        <dbReference type="SAM" id="Phobius"/>
    </source>
</evidence>
<keyword evidence="1" id="KW-0812">Transmembrane</keyword>
<keyword evidence="1" id="KW-0472">Membrane</keyword>
<feature type="transmembrane region" description="Helical" evidence="1">
    <location>
        <begin position="77"/>
        <end position="95"/>
    </location>
</feature>
<evidence type="ECO:0000313" key="4">
    <source>
        <dbReference type="Proteomes" id="UP000425817"/>
    </source>
</evidence>
<proteinExistence type="predicted"/>